<dbReference type="EMBL" id="MU273535">
    <property type="protein sequence ID" value="KAI0032810.1"/>
    <property type="molecule type" value="Genomic_DNA"/>
</dbReference>
<name>A0ACB8QMC1_9AGAM</name>
<keyword evidence="2" id="KW-1185">Reference proteome</keyword>
<gene>
    <name evidence="1" type="ORF">K488DRAFT_85486</name>
</gene>
<dbReference type="Proteomes" id="UP000814128">
    <property type="component" value="Unassembled WGS sequence"/>
</dbReference>
<sequence>MEHPKTKPKPKFNVAFAHLEDKRPASAARSSIELSSESDVDLPDVHDLVFAGTSQTLKAKRAVSSSSTSYGDSDLDELIRQVPLNDEIIDLTHSPVKTPPTRAAPSSDRPLSSPRRQPQYSPEPTKETSGLSDSCLPRPKKRVRYLSASGGDTSPRGCHPSDSTRLPLFFPASPKSDVPAGSGPQSTLPAPADDAGDGNTFVLDESLFDFVDNKGTGDSAHLDDLSRGPILSTSLFAALPKSPSPASVTVTPSFLENAFYARRNALSGYHRHDTTSGSSHYSLSNESKLRALPEIEVERREANDLAELEEWLATTDEIEWI</sequence>
<accession>A0ACB8QMC1</accession>
<comment type="caution">
    <text evidence="1">The sequence shown here is derived from an EMBL/GenBank/DDBJ whole genome shotgun (WGS) entry which is preliminary data.</text>
</comment>
<proteinExistence type="predicted"/>
<organism evidence="1 2">
    <name type="scientific">Vararia minispora EC-137</name>
    <dbReference type="NCBI Taxonomy" id="1314806"/>
    <lineage>
        <taxon>Eukaryota</taxon>
        <taxon>Fungi</taxon>
        <taxon>Dikarya</taxon>
        <taxon>Basidiomycota</taxon>
        <taxon>Agaricomycotina</taxon>
        <taxon>Agaricomycetes</taxon>
        <taxon>Russulales</taxon>
        <taxon>Lachnocladiaceae</taxon>
        <taxon>Vararia</taxon>
    </lineage>
</organism>
<protein>
    <submittedName>
        <fullName evidence="1">Uncharacterized protein</fullName>
    </submittedName>
</protein>
<evidence type="ECO:0000313" key="2">
    <source>
        <dbReference type="Proteomes" id="UP000814128"/>
    </source>
</evidence>
<reference evidence="1" key="2">
    <citation type="journal article" date="2022" name="New Phytol.">
        <title>Evolutionary transition to the ectomycorrhizal habit in the genomes of a hyperdiverse lineage of mushroom-forming fungi.</title>
        <authorList>
            <person name="Looney B."/>
            <person name="Miyauchi S."/>
            <person name="Morin E."/>
            <person name="Drula E."/>
            <person name="Courty P.E."/>
            <person name="Kohler A."/>
            <person name="Kuo A."/>
            <person name="LaButti K."/>
            <person name="Pangilinan J."/>
            <person name="Lipzen A."/>
            <person name="Riley R."/>
            <person name="Andreopoulos W."/>
            <person name="He G."/>
            <person name="Johnson J."/>
            <person name="Nolan M."/>
            <person name="Tritt A."/>
            <person name="Barry K.W."/>
            <person name="Grigoriev I.V."/>
            <person name="Nagy L.G."/>
            <person name="Hibbett D."/>
            <person name="Henrissat B."/>
            <person name="Matheny P.B."/>
            <person name="Labbe J."/>
            <person name="Martin F.M."/>
        </authorList>
    </citation>
    <scope>NUCLEOTIDE SEQUENCE</scope>
    <source>
        <strain evidence="1">EC-137</strain>
    </source>
</reference>
<evidence type="ECO:0000313" key="1">
    <source>
        <dbReference type="EMBL" id="KAI0032810.1"/>
    </source>
</evidence>
<reference evidence="1" key="1">
    <citation type="submission" date="2021-02" db="EMBL/GenBank/DDBJ databases">
        <authorList>
            <consortium name="DOE Joint Genome Institute"/>
            <person name="Ahrendt S."/>
            <person name="Looney B.P."/>
            <person name="Miyauchi S."/>
            <person name="Morin E."/>
            <person name="Drula E."/>
            <person name="Courty P.E."/>
            <person name="Chicoki N."/>
            <person name="Fauchery L."/>
            <person name="Kohler A."/>
            <person name="Kuo A."/>
            <person name="Labutti K."/>
            <person name="Pangilinan J."/>
            <person name="Lipzen A."/>
            <person name="Riley R."/>
            <person name="Andreopoulos W."/>
            <person name="He G."/>
            <person name="Johnson J."/>
            <person name="Barry K.W."/>
            <person name="Grigoriev I.V."/>
            <person name="Nagy L."/>
            <person name="Hibbett D."/>
            <person name="Henrissat B."/>
            <person name="Matheny P.B."/>
            <person name="Labbe J."/>
            <person name="Martin F."/>
        </authorList>
    </citation>
    <scope>NUCLEOTIDE SEQUENCE</scope>
    <source>
        <strain evidence="1">EC-137</strain>
    </source>
</reference>